<name>A0A6H1WRU8_9BACT</name>
<dbReference type="PANTHER" id="PTHR43283:SF11">
    <property type="entry name" value="BETA-LACTAMASE-RELATED DOMAIN-CONTAINING PROTEIN"/>
    <property type="match status" value="1"/>
</dbReference>
<dbReference type="AlphaFoldDB" id="A0A6H1WRU8"/>
<evidence type="ECO:0000256" key="1">
    <source>
        <dbReference type="ARBA" id="ARBA00022801"/>
    </source>
</evidence>
<sequence length="365" mass="40728">MRLLPLLDLLKEAVSRGVFPGAVAAIHFQGRDYFFAAGFRALVPEREFNDSGTFYDLASLTKPLSTTLVTLKLLAEGRLGLETPLKGLYPGEFFGEKAYRKVTVRELLAHTAGFPDWRPYYQDLAGLPFAQRRPALLRAILSEPPVYPPARGELYSDLGFFLLGDLLERRAGKKLEALFEEALLEVAPETAGEILFRPLEHGLPREKIAPTEICPFRKRLLRGEVHDENTWVLGGVSGTAGLFGTTRGVLGLLKAFLEVYHGRPRGFLTPELLRTFWDYRHPYGVRALGFDRPSGGASSAGPSWPRKGLGHLGYTGCAFWIAPEETLIAVLLTNRVHPTRKNRLLQGFRPRFFNEVWQAARGKVG</sequence>
<organism evidence="3 4">
    <name type="scientific">Thermosulfurimonas marina</name>
    <dbReference type="NCBI Taxonomy" id="2047767"/>
    <lineage>
        <taxon>Bacteria</taxon>
        <taxon>Pseudomonadati</taxon>
        <taxon>Thermodesulfobacteriota</taxon>
        <taxon>Thermodesulfobacteria</taxon>
        <taxon>Thermodesulfobacteriales</taxon>
        <taxon>Thermodesulfobacteriaceae</taxon>
        <taxon>Thermosulfurimonas</taxon>
    </lineage>
</organism>
<dbReference type="PANTHER" id="PTHR43283">
    <property type="entry name" value="BETA-LACTAMASE-RELATED"/>
    <property type="match status" value="1"/>
</dbReference>
<evidence type="ECO:0000313" key="3">
    <source>
        <dbReference type="EMBL" id="QJA05947.1"/>
    </source>
</evidence>
<evidence type="ECO:0000259" key="2">
    <source>
        <dbReference type="Pfam" id="PF00144"/>
    </source>
</evidence>
<protein>
    <submittedName>
        <fullName evidence="3">Beta-lactamase family protein</fullName>
    </submittedName>
</protein>
<dbReference type="Gene3D" id="3.40.710.10">
    <property type="entry name" value="DD-peptidase/beta-lactamase superfamily"/>
    <property type="match status" value="1"/>
</dbReference>
<dbReference type="Proteomes" id="UP000501253">
    <property type="component" value="Chromosome"/>
</dbReference>
<dbReference type="KEGG" id="tmai:FVE67_03655"/>
<evidence type="ECO:0000313" key="4">
    <source>
        <dbReference type="Proteomes" id="UP000501253"/>
    </source>
</evidence>
<dbReference type="RefSeq" id="WP_168719301.1">
    <property type="nucleotide sequence ID" value="NZ_CP042909.1"/>
</dbReference>
<dbReference type="InterPro" id="IPR050789">
    <property type="entry name" value="Diverse_Enzym_Activities"/>
</dbReference>
<dbReference type="EMBL" id="CP042909">
    <property type="protein sequence ID" value="QJA05947.1"/>
    <property type="molecule type" value="Genomic_DNA"/>
</dbReference>
<gene>
    <name evidence="3" type="ORF">FVE67_03655</name>
</gene>
<dbReference type="Pfam" id="PF00144">
    <property type="entry name" value="Beta-lactamase"/>
    <property type="match status" value="1"/>
</dbReference>
<keyword evidence="1" id="KW-0378">Hydrolase</keyword>
<keyword evidence="4" id="KW-1185">Reference proteome</keyword>
<dbReference type="InterPro" id="IPR012338">
    <property type="entry name" value="Beta-lactam/transpept-like"/>
</dbReference>
<dbReference type="SUPFAM" id="SSF56601">
    <property type="entry name" value="beta-lactamase/transpeptidase-like"/>
    <property type="match status" value="1"/>
</dbReference>
<dbReference type="InterPro" id="IPR001466">
    <property type="entry name" value="Beta-lactam-related"/>
</dbReference>
<proteinExistence type="predicted"/>
<reference evidence="3 4" key="1">
    <citation type="submission" date="2019-08" db="EMBL/GenBank/DDBJ databases">
        <title>Complete genome sequence of Thermosulfurimonas marina SU872T, an anaerobic thermophilic chemolithoautotrophic bacterium isolated from a shallow marine hydrothermal vent.</title>
        <authorList>
            <person name="Allioux M."/>
            <person name="Jebbar M."/>
            <person name="Slobodkina G."/>
            <person name="Slobodkin A."/>
            <person name="Moalic Y."/>
            <person name="Frolova A."/>
            <person name="Shao Z."/>
            <person name="Alain K."/>
        </authorList>
    </citation>
    <scope>NUCLEOTIDE SEQUENCE [LARGE SCALE GENOMIC DNA]</scope>
    <source>
        <strain evidence="3 4">SU872</strain>
    </source>
</reference>
<feature type="domain" description="Beta-lactamase-related" evidence="2">
    <location>
        <begin position="9"/>
        <end position="341"/>
    </location>
</feature>
<dbReference type="GO" id="GO:0016787">
    <property type="term" value="F:hydrolase activity"/>
    <property type="evidence" value="ECO:0007669"/>
    <property type="project" value="UniProtKB-KW"/>
</dbReference>
<accession>A0A6H1WRU8</accession>